<dbReference type="Pfam" id="PF22725">
    <property type="entry name" value="GFO_IDH_MocA_C3"/>
    <property type="match status" value="1"/>
</dbReference>
<evidence type="ECO:0000259" key="6">
    <source>
        <dbReference type="Pfam" id="PF01408"/>
    </source>
</evidence>
<evidence type="ECO:0000256" key="4">
    <source>
        <dbReference type="ARBA" id="ARBA00042988"/>
    </source>
</evidence>
<dbReference type="EMBL" id="KN832902">
    <property type="protein sequence ID" value="KIM92955.1"/>
    <property type="molecule type" value="Genomic_DNA"/>
</dbReference>
<dbReference type="EC" id="1.1.1.179" evidence="3"/>
<protein>
    <recommendedName>
        <fullName evidence="3">D-xylose 1-dehydrogenase (NADP(+), D-xylono-1,5-lactone-forming)</fullName>
        <ecNumber evidence="3">1.1.1.179</ecNumber>
    </recommendedName>
    <alternativeName>
        <fullName evidence="4">D-xylose-NADP dehydrogenase</fullName>
    </alternativeName>
</protein>
<evidence type="ECO:0000256" key="1">
    <source>
        <dbReference type="ARBA" id="ARBA00010928"/>
    </source>
</evidence>
<keyword evidence="9" id="KW-1185">Reference proteome</keyword>
<feature type="domain" description="Gfo/Idh/MocA-like oxidoreductase N-terminal" evidence="6">
    <location>
        <begin position="28"/>
        <end position="134"/>
    </location>
</feature>
<organism evidence="8 9">
    <name type="scientific">Oidiodendron maius (strain Zn)</name>
    <dbReference type="NCBI Taxonomy" id="913774"/>
    <lineage>
        <taxon>Eukaryota</taxon>
        <taxon>Fungi</taxon>
        <taxon>Dikarya</taxon>
        <taxon>Ascomycota</taxon>
        <taxon>Pezizomycotina</taxon>
        <taxon>Leotiomycetes</taxon>
        <taxon>Leotiomycetes incertae sedis</taxon>
        <taxon>Myxotrichaceae</taxon>
        <taxon>Oidiodendron</taxon>
    </lineage>
</organism>
<sequence>MASVIGFVQRIWDISRPIETPKSADAVRIGLLGASTTAPLSLITPAKSHPGVVIAAVAARDFKKAEAFAQKHNIAKIHRSYQNLIDDPSIDVIYNPLPNGLHFEWAMQALRAGKHVLLEKPSVSNAAEADTLFSFHAELRSPRPVLLEAFHYRFHPSWSGFLSFITASTIESARSWMSVPAGVLSSNDIRFQYDLAGGALMDPGTYLVSILRQVFGAEPEECLSAVATPMPQGRDQKIDQVMKASWRFPNGGIGSIEANLARSTWLGMPGLDLPSVVVKHKEVPVTDEVGSDKSQSHGMIHTVALYNWALPAIWHRIDIVDEHVTRDDEGKVLKRWTLKKTKKYYTWDELQEEGKTRVGSKSWTTYRHQLEQFINRIKGQRGSGVWVDEDDSIKQMEMIDGAYKKAGLPIRPTSTYG</sequence>
<evidence type="ECO:0000313" key="9">
    <source>
        <dbReference type="Proteomes" id="UP000054321"/>
    </source>
</evidence>
<proteinExistence type="inferred from homology"/>
<evidence type="ECO:0000259" key="7">
    <source>
        <dbReference type="Pfam" id="PF22725"/>
    </source>
</evidence>
<evidence type="ECO:0000313" key="8">
    <source>
        <dbReference type="EMBL" id="KIM92955.1"/>
    </source>
</evidence>
<reference evidence="8 9" key="1">
    <citation type="submission" date="2014-04" db="EMBL/GenBank/DDBJ databases">
        <authorList>
            <consortium name="DOE Joint Genome Institute"/>
            <person name="Kuo A."/>
            <person name="Martino E."/>
            <person name="Perotto S."/>
            <person name="Kohler A."/>
            <person name="Nagy L.G."/>
            <person name="Floudas D."/>
            <person name="Copeland A."/>
            <person name="Barry K.W."/>
            <person name="Cichocki N."/>
            <person name="Veneault-Fourrey C."/>
            <person name="LaButti K."/>
            <person name="Lindquist E.A."/>
            <person name="Lipzen A."/>
            <person name="Lundell T."/>
            <person name="Morin E."/>
            <person name="Murat C."/>
            <person name="Sun H."/>
            <person name="Tunlid A."/>
            <person name="Henrissat B."/>
            <person name="Grigoriev I.V."/>
            <person name="Hibbett D.S."/>
            <person name="Martin F."/>
            <person name="Nordberg H.P."/>
            <person name="Cantor M.N."/>
            <person name="Hua S.X."/>
        </authorList>
    </citation>
    <scope>NUCLEOTIDE SEQUENCE [LARGE SCALE GENOMIC DNA]</scope>
    <source>
        <strain evidence="8 9">Zn</strain>
    </source>
</reference>
<dbReference type="InterPro" id="IPR000683">
    <property type="entry name" value="Gfo/Idh/MocA-like_OxRdtase_N"/>
</dbReference>
<comment type="similarity">
    <text evidence="1">Belongs to the Gfo/Idh/MocA family.</text>
</comment>
<dbReference type="PANTHER" id="PTHR22604">
    <property type="entry name" value="OXIDOREDUCTASES"/>
    <property type="match status" value="1"/>
</dbReference>
<dbReference type="PANTHER" id="PTHR22604:SF105">
    <property type="entry name" value="TRANS-1,2-DIHYDROBENZENE-1,2-DIOL DEHYDROGENASE"/>
    <property type="match status" value="1"/>
</dbReference>
<comment type="catalytic activity">
    <reaction evidence="5">
        <text>D-xylose + NADP(+) = D-xylono-1,5-lactone + NADPH + H(+)</text>
        <dbReference type="Rhea" id="RHEA:22000"/>
        <dbReference type="ChEBI" id="CHEBI:15378"/>
        <dbReference type="ChEBI" id="CHEBI:15867"/>
        <dbReference type="ChEBI" id="CHEBI:53455"/>
        <dbReference type="ChEBI" id="CHEBI:57783"/>
        <dbReference type="ChEBI" id="CHEBI:58349"/>
        <dbReference type="EC" id="1.1.1.179"/>
    </reaction>
</comment>
<accession>A0A0C3G9T1</accession>
<reference evidence="9" key="2">
    <citation type="submission" date="2015-01" db="EMBL/GenBank/DDBJ databases">
        <title>Evolutionary Origins and Diversification of the Mycorrhizal Mutualists.</title>
        <authorList>
            <consortium name="DOE Joint Genome Institute"/>
            <consortium name="Mycorrhizal Genomics Consortium"/>
            <person name="Kohler A."/>
            <person name="Kuo A."/>
            <person name="Nagy L.G."/>
            <person name="Floudas D."/>
            <person name="Copeland A."/>
            <person name="Barry K.W."/>
            <person name="Cichocki N."/>
            <person name="Veneault-Fourrey C."/>
            <person name="LaButti K."/>
            <person name="Lindquist E.A."/>
            <person name="Lipzen A."/>
            <person name="Lundell T."/>
            <person name="Morin E."/>
            <person name="Murat C."/>
            <person name="Riley R."/>
            <person name="Ohm R."/>
            <person name="Sun H."/>
            <person name="Tunlid A."/>
            <person name="Henrissat B."/>
            <person name="Grigoriev I.V."/>
            <person name="Hibbett D.S."/>
            <person name="Martin F."/>
        </authorList>
    </citation>
    <scope>NUCLEOTIDE SEQUENCE [LARGE SCALE GENOMIC DNA]</scope>
    <source>
        <strain evidence="9">Zn</strain>
    </source>
</reference>
<keyword evidence="2" id="KW-0560">Oxidoreductase</keyword>
<evidence type="ECO:0000256" key="3">
    <source>
        <dbReference type="ARBA" id="ARBA00038984"/>
    </source>
</evidence>
<dbReference type="GO" id="GO:0000166">
    <property type="term" value="F:nucleotide binding"/>
    <property type="evidence" value="ECO:0007669"/>
    <property type="project" value="InterPro"/>
</dbReference>
<gene>
    <name evidence="8" type="ORF">OIDMADRAFT_208498</name>
</gene>
<evidence type="ECO:0000256" key="2">
    <source>
        <dbReference type="ARBA" id="ARBA00023002"/>
    </source>
</evidence>
<name>A0A0C3G9T1_OIDMZ</name>
<dbReference type="Proteomes" id="UP000054321">
    <property type="component" value="Unassembled WGS sequence"/>
</dbReference>
<dbReference type="InterPro" id="IPR036291">
    <property type="entry name" value="NAD(P)-bd_dom_sf"/>
</dbReference>
<dbReference type="InterPro" id="IPR055170">
    <property type="entry name" value="GFO_IDH_MocA-like_dom"/>
</dbReference>
<dbReference type="GO" id="GO:0047837">
    <property type="term" value="F:D-xylose 1-dehydrogenase (NADP+) activity"/>
    <property type="evidence" value="ECO:0007669"/>
    <property type="project" value="UniProtKB-EC"/>
</dbReference>
<dbReference type="SUPFAM" id="SSF51735">
    <property type="entry name" value="NAD(P)-binding Rossmann-fold domains"/>
    <property type="match status" value="1"/>
</dbReference>
<evidence type="ECO:0000256" key="5">
    <source>
        <dbReference type="ARBA" id="ARBA00049233"/>
    </source>
</evidence>
<feature type="domain" description="GFO/IDH/MocA-like oxidoreductase" evidence="7">
    <location>
        <begin position="178"/>
        <end position="261"/>
    </location>
</feature>
<dbReference type="AlphaFoldDB" id="A0A0C3G9T1"/>
<dbReference type="STRING" id="913774.A0A0C3G9T1"/>
<dbReference type="Gene3D" id="3.40.50.720">
    <property type="entry name" value="NAD(P)-binding Rossmann-like Domain"/>
    <property type="match status" value="1"/>
</dbReference>
<dbReference type="InterPro" id="IPR050984">
    <property type="entry name" value="Gfo/Idh/MocA_domain"/>
</dbReference>
<dbReference type="Pfam" id="PF01408">
    <property type="entry name" value="GFO_IDH_MocA"/>
    <property type="match status" value="1"/>
</dbReference>
<dbReference type="Gene3D" id="3.30.360.10">
    <property type="entry name" value="Dihydrodipicolinate Reductase, domain 2"/>
    <property type="match status" value="1"/>
</dbReference>
<dbReference type="OrthoDB" id="6417021at2759"/>
<dbReference type="SUPFAM" id="SSF55347">
    <property type="entry name" value="Glyceraldehyde-3-phosphate dehydrogenase-like, C-terminal domain"/>
    <property type="match status" value="1"/>
</dbReference>
<dbReference type="InParanoid" id="A0A0C3G9T1"/>
<dbReference type="HOGENOM" id="CLU_023194_5_2_1"/>